<dbReference type="KEGG" id="fwa:DCMF_10655"/>
<dbReference type="EMBL" id="CP017634">
    <property type="protein sequence ID" value="ATW25167.1"/>
    <property type="molecule type" value="Genomic_DNA"/>
</dbReference>
<evidence type="ECO:0000313" key="3">
    <source>
        <dbReference type="EMBL" id="ATW25167.1"/>
    </source>
</evidence>
<dbReference type="PANTHER" id="PTHR34978:SF3">
    <property type="entry name" value="SLR0241 PROTEIN"/>
    <property type="match status" value="1"/>
</dbReference>
<evidence type="ECO:0000256" key="1">
    <source>
        <dbReference type="SAM" id="Phobius"/>
    </source>
</evidence>
<dbReference type="Pfam" id="PF05569">
    <property type="entry name" value="Peptidase_M56"/>
    <property type="match status" value="1"/>
</dbReference>
<feature type="transmembrane region" description="Helical" evidence="1">
    <location>
        <begin position="37"/>
        <end position="55"/>
    </location>
</feature>
<keyword evidence="1" id="KW-0812">Transmembrane</keyword>
<keyword evidence="1" id="KW-0472">Membrane</keyword>
<evidence type="ECO:0000313" key="4">
    <source>
        <dbReference type="Proteomes" id="UP000323521"/>
    </source>
</evidence>
<feature type="transmembrane region" description="Helical" evidence="1">
    <location>
        <begin position="327"/>
        <end position="349"/>
    </location>
</feature>
<dbReference type="Proteomes" id="UP000323521">
    <property type="component" value="Chromosome"/>
</dbReference>
<gene>
    <name evidence="3" type="ORF">DCMF_10655</name>
</gene>
<dbReference type="InterPro" id="IPR008756">
    <property type="entry name" value="Peptidase_M56"/>
</dbReference>
<dbReference type="SUPFAM" id="SSF50939">
    <property type="entry name" value="Sialidases"/>
    <property type="match status" value="1"/>
</dbReference>
<dbReference type="AlphaFoldDB" id="A0A3G1KRS8"/>
<sequence length="765" mass="83512">MNSIMITILSLSLSGSILALVLLAGKPLLTNRVSKAFSYYIWLLVLLRLVLPIATPMNVMGSLFGMEQASVNSTVTEQTGIPAGNETVQIDGQTAVSSNTQAVPLEPQPNKTADTQWLFSVWNLIKNNLLWIWLAGSVISLGWFLTAYTCFSRRMRRSCLTPHSDDLAVFERMRGDKRVRMACSSHAATPMLIGVMRPVIVLPQLAYVRNGMDKELTNILRHELTHYRRKDVLYKWLAVAVTSLHWFNPFMLLIHREINRACELSCDEAVISRMSADEKQSYGNTLLALSANRRLSAGILATTLCEDKKELKERLISIMKYKKKSTWGGALALVLVFLLAGCAAALGTANGSGSAITPSGSTLTAASAYSREMSGTIINWHDTGSSYSLDTNGNVILSYHNGKTTGKAPLTLQQSGSAEITSIYNTGFYISNDKTALAYGDATGTEPVTVLISDDMGKTWSSANIDLNGAVASWKCIGFTTMNDGWLVVCSFSGMGQEMHYVYTTSDGGKTWTPVLGNIDDVYSRMLSGAGFINNKVGFLCFRYETDFQPAICVTRDGGLTWSKLFIDLPEKYSGDNKTPFSPVFDGTNIILPVLLSDRHGDGGDVGMVYLISQDEGQTWQCETSMPANADVTGGNGTTGNNAEEAHIGANSGPQITDSVDAKWKEKYNDIDINNEWISAQQNAIALFGSLKNDSQQGVVEVIFMDDSGNNTVNLEKRYLSPAKHGALKASEIGAKDYTLVATDEDGLKWNFQIYNGFDPDTPLN</sequence>
<feature type="transmembrane region" description="Helical" evidence="1">
    <location>
        <begin position="6"/>
        <end position="25"/>
    </location>
</feature>
<reference evidence="3 4" key="1">
    <citation type="submission" date="2016-10" db="EMBL/GenBank/DDBJ databases">
        <title>Complete Genome Sequence of Peptococcaceae strain DCMF.</title>
        <authorList>
            <person name="Edwards R.J."/>
            <person name="Holland S.I."/>
            <person name="Deshpande N.P."/>
            <person name="Wong Y.K."/>
            <person name="Ertan H."/>
            <person name="Manefield M."/>
            <person name="Russell T.L."/>
            <person name="Lee M.J."/>
        </authorList>
    </citation>
    <scope>NUCLEOTIDE SEQUENCE [LARGE SCALE GENOMIC DNA]</scope>
    <source>
        <strain evidence="3 4">DCMF</strain>
    </source>
</reference>
<keyword evidence="1" id="KW-1133">Transmembrane helix</keyword>
<organism evidence="3 4">
    <name type="scientific">Formimonas warabiya</name>
    <dbReference type="NCBI Taxonomy" id="1761012"/>
    <lineage>
        <taxon>Bacteria</taxon>
        <taxon>Bacillati</taxon>
        <taxon>Bacillota</taxon>
        <taxon>Clostridia</taxon>
        <taxon>Eubacteriales</taxon>
        <taxon>Peptococcaceae</taxon>
        <taxon>Candidatus Formimonas</taxon>
    </lineage>
</organism>
<evidence type="ECO:0000259" key="2">
    <source>
        <dbReference type="Pfam" id="PF05569"/>
    </source>
</evidence>
<feature type="transmembrane region" description="Helical" evidence="1">
    <location>
        <begin position="233"/>
        <end position="254"/>
    </location>
</feature>
<name>A0A3G1KRS8_FORW1</name>
<dbReference type="CDD" id="cd07341">
    <property type="entry name" value="M56_BlaR1_MecR1_like"/>
    <property type="match status" value="1"/>
</dbReference>
<feature type="domain" description="Peptidase M56" evidence="2">
    <location>
        <begin position="7"/>
        <end position="318"/>
    </location>
</feature>
<dbReference type="CDD" id="cd15482">
    <property type="entry name" value="Sialidase_non-viral"/>
    <property type="match status" value="1"/>
</dbReference>
<accession>A0A3G1KRS8</accession>
<feature type="transmembrane region" description="Helical" evidence="1">
    <location>
        <begin position="187"/>
        <end position="207"/>
    </location>
</feature>
<proteinExistence type="predicted"/>
<protein>
    <recommendedName>
        <fullName evidence="2">Peptidase M56 domain-containing protein</fullName>
    </recommendedName>
</protein>
<dbReference type="Gene3D" id="2.120.10.10">
    <property type="match status" value="2"/>
</dbReference>
<feature type="transmembrane region" description="Helical" evidence="1">
    <location>
        <begin position="130"/>
        <end position="151"/>
    </location>
</feature>
<dbReference type="PANTHER" id="PTHR34978">
    <property type="entry name" value="POSSIBLE SENSOR-TRANSDUCER PROTEIN BLAR"/>
    <property type="match status" value="1"/>
</dbReference>
<dbReference type="InterPro" id="IPR052173">
    <property type="entry name" value="Beta-lactam_resp_regulator"/>
</dbReference>
<keyword evidence="4" id="KW-1185">Reference proteome</keyword>
<dbReference type="RefSeq" id="WP_214659260.1">
    <property type="nucleotide sequence ID" value="NZ_CP017634.1"/>
</dbReference>
<dbReference type="InterPro" id="IPR036278">
    <property type="entry name" value="Sialidase_sf"/>
</dbReference>